<dbReference type="InterPro" id="IPR017871">
    <property type="entry name" value="ABC_transporter-like_CS"/>
</dbReference>
<sequence>MLLAQFGSHPKLVDVKLACGFRVDELEVRSFLAVAERFGLSANPLTLRPEQLARESLPMLIQDKGGRYQLLIKGGASGFTLHDPEHGRVTKTLQALTDDWNGLALRLSPNASFNPIKPVTSRSGELLRRLRREKAGLTYVICAGVVTLIPIIVSPMLNELFFDDILTHTQTNWFYPMLSFMAASLVLGSILIFLQQRVLLQTEIRMAISESVTFVDHLLKVPYNFLLNNPAGDTIKRIVLNDAVATLLTRTVSVVVLALLNVGLCALVMIKYNEVLTTVGVTVIVVNFVVLRYVSARRTAMNQALYKKQQRAFSASSDLIQNIETVKAQGWENTAFITWSGYLVSAINENQRLGFTSRILTVMPDFLTQLNSVLIVLVGGALIMKGEISIGVFTAMQSLLASFSRPVKQCVDGGKGFQENVANINNLIEVRELPIDPLCAQGGRESIDQVTPLNARLAGAIEVRDLSFSYNKFAEPLIRDFSISISPGTRIALVGRSGCGKSTLLKVLAGLMPPDAGEILYDGKPIDTINTDVFRANVAMVDQSIFLFTGTVADNIAMWNRSIDQEDIVRAARDATIHDTICEKPGGYESKVENGGSNFSGGQCQRIEIARGLLMRPSVIFLDEATSALDSHTEQQVTENLKGYGCTTLTVAHRLSTIRDYDEILVLDQGKVVQRGSHEELMGEKAGLYYHLAVEA</sequence>
<evidence type="ECO:0000256" key="12">
    <source>
        <dbReference type="ARBA" id="ARBA00043264"/>
    </source>
</evidence>
<keyword evidence="12" id="KW-0080">Bacteriocin transport</keyword>
<evidence type="ECO:0000256" key="2">
    <source>
        <dbReference type="ARBA" id="ARBA00022448"/>
    </source>
</evidence>
<dbReference type="GO" id="GO:0006508">
    <property type="term" value="P:proteolysis"/>
    <property type="evidence" value="ECO:0007669"/>
    <property type="project" value="InterPro"/>
</dbReference>
<dbReference type="Gene3D" id="1.20.1560.10">
    <property type="entry name" value="ABC transporter type 1, transmembrane domain"/>
    <property type="match status" value="1"/>
</dbReference>
<evidence type="ECO:0000313" key="20">
    <source>
        <dbReference type="Proteomes" id="UP000494363"/>
    </source>
</evidence>
<comment type="function">
    <text evidence="13">Involved in the export of calmodulin-sensitive adenylate cyclase-hemolysin (cyclolysin).</text>
</comment>
<dbReference type="GO" id="GO:0031640">
    <property type="term" value="P:killing of cells of another organism"/>
    <property type="evidence" value="ECO:0007669"/>
    <property type="project" value="UniProtKB-KW"/>
</dbReference>
<dbReference type="GO" id="GO:0005524">
    <property type="term" value="F:ATP binding"/>
    <property type="evidence" value="ECO:0007669"/>
    <property type="project" value="UniProtKB-KW"/>
</dbReference>
<dbReference type="InterPro" id="IPR011527">
    <property type="entry name" value="ABC1_TM_dom"/>
</dbReference>
<feature type="domain" description="ABC transporter" evidence="17">
    <location>
        <begin position="461"/>
        <end position="694"/>
    </location>
</feature>
<name>A0A6J5F7M4_9BURK</name>
<evidence type="ECO:0000259" key="18">
    <source>
        <dbReference type="PROSITE" id="PS50929"/>
    </source>
</evidence>
<feature type="transmembrane region" description="Helical" evidence="16">
    <location>
        <begin position="247"/>
        <end position="269"/>
    </location>
</feature>
<dbReference type="GO" id="GO:0034040">
    <property type="term" value="F:ATPase-coupled lipid transmembrane transporter activity"/>
    <property type="evidence" value="ECO:0007669"/>
    <property type="project" value="TreeGrafter"/>
</dbReference>
<dbReference type="GO" id="GO:0140359">
    <property type="term" value="F:ABC-type transporter activity"/>
    <property type="evidence" value="ECO:0007669"/>
    <property type="project" value="InterPro"/>
</dbReference>
<keyword evidence="7" id="KW-0547">Nucleotide-binding</keyword>
<dbReference type="InterPro" id="IPR036640">
    <property type="entry name" value="ABC1_TM_sf"/>
</dbReference>
<keyword evidence="9" id="KW-0653">Protein transport</keyword>
<evidence type="ECO:0000256" key="1">
    <source>
        <dbReference type="ARBA" id="ARBA00004651"/>
    </source>
</evidence>
<dbReference type="GO" id="GO:0043213">
    <property type="term" value="P:bacteriocin transport"/>
    <property type="evidence" value="ECO:0007669"/>
    <property type="project" value="UniProtKB-KW"/>
</dbReference>
<keyword evidence="19" id="KW-0378">Hydrolase</keyword>
<dbReference type="SMART" id="SM00382">
    <property type="entry name" value="AAA"/>
    <property type="match status" value="1"/>
</dbReference>
<keyword evidence="6" id="KW-0354">Hemolysis</keyword>
<dbReference type="SUPFAM" id="SSF52540">
    <property type="entry name" value="P-loop containing nucleoside triphosphate hydrolases"/>
    <property type="match status" value="1"/>
</dbReference>
<feature type="domain" description="ABC transmembrane type-1" evidence="18">
    <location>
        <begin position="140"/>
        <end position="419"/>
    </location>
</feature>
<evidence type="ECO:0000256" key="11">
    <source>
        <dbReference type="ARBA" id="ARBA00023136"/>
    </source>
</evidence>
<comment type="subcellular location">
    <subcellularLocation>
        <location evidence="1">Cell membrane</location>
        <topology evidence="1">Multi-pass membrane protein</topology>
    </subcellularLocation>
</comment>
<proteinExistence type="inferred from homology"/>
<dbReference type="Pfam" id="PF03412">
    <property type="entry name" value="Peptidase_C39"/>
    <property type="match status" value="1"/>
</dbReference>
<dbReference type="InterPro" id="IPR027417">
    <property type="entry name" value="P-loop_NTPase"/>
</dbReference>
<feature type="transmembrane region" description="Helical" evidence="16">
    <location>
        <begin position="136"/>
        <end position="153"/>
    </location>
</feature>
<keyword evidence="20" id="KW-1185">Reference proteome</keyword>
<evidence type="ECO:0000259" key="17">
    <source>
        <dbReference type="PROSITE" id="PS50893"/>
    </source>
</evidence>
<feature type="transmembrane region" description="Helical" evidence="16">
    <location>
        <begin position="173"/>
        <end position="194"/>
    </location>
</feature>
<evidence type="ECO:0000256" key="6">
    <source>
        <dbReference type="ARBA" id="ARBA00022735"/>
    </source>
</evidence>
<dbReference type="Pfam" id="PF00005">
    <property type="entry name" value="ABC_tran"/>
    <property type="match status" value="1"/>
</dbReference>
<dbReference type="PROSITE" id="PS00211">
    <property type="entry name" value="ABC_TRANSPORTER_1"/>
    <property type="match status" value="1"/>
</dbReference>
<evidence type="ECO:0000256" key="8">
    <source>
        <dbReference type="ARBA" id="ARBA00022840"/>
    </source>
</evidence>
<evidence type="ECO:0000256" key="13">
    <source>
        <dbReference type="ARBA" id="ARBA00055355"/>
    </source>
</evidence>
<dbReference type="SUPFAM" id="SSF90123">
    <property type="entry name" value="ABC transporter transmembrane region"/>
    <property type="match status" value="1"/>
</dbReference>
<evidence type="ECO:0000256" key="5">
    <source>
        <dbReference type="ARBA" id="ARBA00022692"/>
    </source>
</evidence>
<feature type="transmembrane region" description="Helical" evidence="16">
    <location>
        <begin position="373"/>
        <end position="396"/>
    </location>
</feature>
<dbReference type="GO" id="GO:0015031">
    <property type="term" value="P:protein transport"/>
    <property type="evidence" value="ECO:0007669"/>
    <property type="project" value="UniProtKB-KW"/>
</dbReference>
<dbReference type="GO" id="GO:0005886">
    <property type="term" value="C:plasma membrane"/>
    <property type="evidence" value="ECO:0007669"/>
    <property type="project" value="UniProtKB-SubCell"/>
</dbReference>
<keyword evidence="6" id="KW-0204">Cytolysis</keyword>
<dbReference type="PANTHER" id="PTHR24221:SF654">
    <property type="entry name" value="ATP-BINDING CASSETTE SUB-FAMILY B MEMBER 6"/>
    <property type="match status" value="1"/>
</dbReference>
<dbReference type="InterPro" id="IPR039421">
    <property type="entry name" value="Type_1_exporter"/>
</dbReference>
<keyword evidence="4" id="KW-0997">Cell inner membrane</keyword>
<feature type="transmembrane region" description="Helical" evidence="16">
    <location>
        <begin position="275"/>
        <end position="294"/>
    </location>
</feature>
<dbReference type="Gene3D" id="3.90.70.10">
    <property type="entry name" value="Cysteine proteinases"/>
    <property type="match status" value="1"/>
</dbReference>
<dbReference type="InterPro" id="IPR005074">
    <property type="entry name" value="Peptidase_C39"/>
</dbReference>
<evidence type="ECO:0000313" key="19">
    <source>
        <dbReference type="EMBL" id="CAB3774494.1"/>
    </source>
</evidence>
<evidence type="ECO:0000256" key="7">
    <source>
        <dbReference type="ARBA" id="ARBA00022741"/>
    </source>
</evidence>
<dbReference type="PANTHER" id="PTHR24221">
    <property type="entry name" value="ATP-BINDING CASSETTE SUB-FAMILY B"/>
    <property type="match status" value="1"/>
</dbReference>
<protein>
    <recommendedName>
        <fullName evidence="15">Cyclolysin secretion/processing ATP-binding protein CyaB</fullName>
    </recommendedName>
</protein>
<dbReference type="PROSITE" id="PS50929">
    <property type="entry name" value="ABC_TM1F"/>
    <property type="match status" value="1"/>
</dbReference>
<dbReference type="InterPro" id="IPR003593">
    <property type="entry name" value="AAA+_ATPase"/>
</dbReference>
<evidence type="ECO:0000256" key="10">
    <source>
        <dbReference type="ARBA" id="ARBA00022989"/>
    </source>
</evidence>
<evidence type="ECO:0000256" key="16">
    <source>
        <dbReference type="SAM" id="Phobius"/>
    </source>
</evidence>
<dbReference type="Pfam" id="PF00664">
    <property type="entry name" value="ABC_membrane"/>
    <property type="match status" value="1"/>
</dbReference>
<evidence type="ECO:0000256" key="9">
    <source>
        <dbReference type="ARBA" id="ARBA00022927"/>
    </source>
</evidence>
<evidence type="ECO:0000256" key="4">
    <source>
        <dbReference type="ARBA" id="ARBA00022519"/>
    </source>
</evidence>
<evidence type="ECO:0000256" key="14">
    <source>
        <dbReference type="ARBA" id="ARBA00061173"/>
    </source>
</evidence>
<dbReference type="GO" id="GO:0016887">
    <property type="term" value="F:ATP hydrolysis activity"/>
    <property type="evidence" value="ECO:0007669"/>
    <property type="project" value="InterPro"/>
</dbReference>
<dbReference type="Gene3D" id="3.40.50.300">
    <property type="entry name" value="P-loop containing nucleotide triphosphate hydrolases"/>
    <property type="match status" value="1"/>
</dbReference>
<keyword evidence="2" id="KW-0813">Transport</keyword>
<dbReference type="GO" id="GO:0008233">
    <property type="term" value="F:peptidase activity"/>
    <property type="evidence" value="ECO:0007669"/>
    <property type="project" value="InterPro"/>
</dbReference>
<keyword evidence="11 16" id="KW-0472">Membrane</keyword>
<organism evidence="19 20">
    <name type="scientific">Paraburkholderia humisilvae</name>
    <dbReference type="NCBI Taxonomy" id="627669"/>
    <lineage>
        <taxon>Bacteria</taxon>
        <taxon>Pseudomonadati</taxon>
        <taxon>Pseudomonadota</taxon>
        <taxon>Betaproteobacteria</taxon>
        <taxon>Burkholderiales</taxon>
        <taxon>Burkholderiaceae</taxon>
        <taxon>Paraburkholderia</taxon>
    </lineage>
</organism>
<evidence type="ECO:0000256" key="3">
    <source>
        <dbReference type="ARBA" id="ARBA00022475"/>
    </source>
</evidence>
<keyword evidence="10 16" id="KW-1133">Transmembrane helix</keyword>
<reference evidence="19 20" key="1">
    <citation type="submission" date="2020-04" db="EMBL/GenBank/DDBJ databases">
        <authorList>
            <person name="De Canck E."/>
        </authorList>
    </citation>
    <scope>NUCLEOTIDE SEQUENCE [LARGE SCALE GENOMIC DNA]</scope>
    <source>
        <strain evidence="19 20">LMG 29542</strain>
    </source>
</reference>
<evidence type="ECO:0000256" key="15">
    <source>
        <dbReference type="ARBA" id="ARBA00072252"/>
    </source>
</evidence>
<keyword evidence="3" id="KW-1003">Cell membrane</keyword>
<gene>
    <name evidence="19" type="primary">lagD_2</name>
    <name evidence="19" type="ORF">LMG29542_07871</name>
</gene>
<keyword evidence="5 16" id="KW-0812">Transmembrane</keyword>
<dbReference type="AlphaFoldDB" id="A0A6J5F7M4"/>
<accession>A0A6J5F7M4</accession>
<dbReference type="Proteomes" id="UP000494363">
    <property type="component" value="Unassembled WGS sequence"/>
</dbReference>
<dbReference type="FunFam" id="3.40.50.300:FF:000299">
    <property type="entry name" value="ABC transporter ATP-binding protein/permease"/>
    <property type="match status" value="1"/>
</dbReference>
<comment type="similarity">
    <text evidence="14">Belongs to the ABC transporter superfamily. Cyclolysin exporter (TC 3.A.1.109.2) family.</text>
</comment>
<dbReference type="EMBL" id="CADIKH010000124">
    <property type="protein sequence ID" value="CAB3774494.1"/>
    <property type="molecule type" value="Genomic_DNA"/>
</dbReference>
<keyword evidence="8 19" id="KW-0067">ATP-binding</keyword>
<dbReference type="InterPro" id="IPR003439">
    <property type="entry name" value="ABC_transporter-like_ATP-bd"/>
</dbReference>
<dbReference type="PROSITE" id="PS50893">
    <property type="entry name" value="ABC_TRANSPORTER_2"/>
    <property type="match status" value="1"/>
</dbReference>